<keyword evidence="2" id="KW-1185">Reference proteome</keyword>
<reference evidence="2" key="1">
    <citation type="journal article" date="2008" name="Nat. Genet.">
        <title>The Pristionchus pacificus genome provides a unique perspective on nematode lifestyle and parasitism.</title>
        <authorList>
            <person name="Dieterich C."/>
            <person name="Clifton S.W."/>
            <person name="Schuster L.N."/>
            <person name="Chinwalla A."/>
            <person name="Delehaunty K."/>
            <person name="Dinkelacker I."/>
            <person name="Fulton L."/>
            <person name="Fulton R."/>
            <person name="Godfrey J."/>
            <person name="Minx P."/>
            <person name="Mitreva M."/>
            <person name="Roeseler W."/>
            <person name="Tian H."/>
            <person name="Witte H."/>
            <person name="Yang S.P."/>
            <person name="Wilson R.K."/>
            <person name="Sommer R.J."/>
        </authorList>
    </citation>
    <scope>NUCLEOTIDE SEQUENCE [LARGE SCALE GENOMIC DNA]</scope>
    <source>
        <strain evidence="2">PS312</strain>
    </source>
</reference>
<dbReference type="EnsemblMetazoa" id="PPA21909.1">
    <property type="protein sequence ID" value="PPA21909.1"/>
    <property type="gene ID" value="WBGene00111463"/>
</dbReference>
<gene>
    <name evidence="1" type="primary">WBGene00111463</name>
</gene>
<accession>A0A2A6BC65</accession>
<dbReference type="AlphaFoldDB" id="A0A2A6BC65"/>
<evidence type="ECO:0000313" key="1">
    <source>
        <dbReference type="EnsemblMetazoa" id="PPA21909.1"/>
    </source>
</evidence>
<dbReference type="Proteomes" id="UP000005239">
    <property type="component" value="Unassembled WGS sequence"/>
</dbReference>
<proteinExistence type="predicted"/>
<name>A0A2A6BC65_PRIPA</name>
<accession>A0A8R1YEA0</accession>
<organism evidence="1 2">
    <name type="scientific">Pristionchus pacificus</name>
    <name type="common">Parasitic nematode worm</name>
    <dbReference type="NCBI Taxonomy" id="54126"/>
    <lineage>
        <taxon>Eukaryota</taxon>
        <taxon>Metazoa</taxon>
        <taxon>Ecdysozoa</taxon>
        <taxon>Nematoda</taxon>
        <taxon>Chromadorea</taxon>
        <taxon>Rhabditida</taxon>
        <taxon>Rhabditina</taxon>
        <taxon>Diplogasteromorpha</taxon>
        <taxon>Diplogasteroidea</taxon>
        <taxon>Neodiplogasteridae</taxon>
        <taxon>Pristionchus</taxon>
    </lineage>
</organism>
<sequence>MTAVLTYPRMAYQFVGFSHISMDTSKINNSTEHIFDGDIAMASKIEHYLLSDDSATLHVNCFSSEEEEQTKVCDCVKRDLERIRGTTEIDYTPYSDTDIESIEASEASESADMIGSFAIVDVGGNDYLESNM</sequence>
<evidence type="ECO:0000313" key="2">
    <source>
        <dbReference type="Proteomes" id="UP000005239"/>
    </source>
</evidence>
<protein>
    <submittedName>
        <fullName evidence="1">Uncharacterized protein</fullName>
    </submittedName>
</protein>
<reference evidence="1" key="2">
    <citation type="submission" date="2022-06" db="UniProtKB">
        <authorList>
            <consortium name="EnsemblMetazoa"/>
        </authorList>
    </citation>
    <scope>IDENTIFICATION</scope>
    <source>
        <strain evidence="1">PS312</strain>
    </source>
</reference>